<evidence type="ECO:0000313" key="11">
    <source>
        <dbReference type="Proteomes" id="UP000214646"/>
    </source>
</evidence>
<dbReference type="OrthoDB" id="369870at2"/>
<evidence type="ECO:0000256" key="5">
    <source>
        <dbReference type="ARBA" id="ARBA00022692"/>
    </source>
</evidence>
<keyword evidence="3" id="KW-0813">Transport</keyword>
<sequence>MAQPTEGSLRSGILFGLVAYVWWGLVPLYFREVKQVSAGEILAHRIVWTIGLLVVLTTLLGGWSELIRVLRSRRLVLALLLSAAFLATNWLLYIYATVTSRVAEASLGYYMMPLVNAFLATVFLGEKLRPAHYPALALVALGVAVPFIAAGSVAWLAVALTVSFGLYGLVRKQVQVDSFTGLAVETLLMFVPSAAYLLGNETHGGGAFGPDWRLNSLLMFSGVVTLVPLLAFTVSIRRMPLLANSFIQFVSPTMQLLVAVFVIGEEIQPDRMIAMGCVWAAVAIFVADAVWRARAKHGDKPVEVEEDEPVGELVASQ</sequence>
<feature type="transmembrane region" description="Helical" evidence="8">
    <location>
        <begin position="241"/>
        <end position="261"/>
    </location>
</feature>
<evidence type="ECO:0000256" key="8">
    <source>
        <dbReference type="SAM" id="Phobius"/>
    </source>
</evidence>
<evidence type="ECO:0000256" key="3">
    <source>
        <dbReference type="ARBA" id="ARBA00022448"/>
    </source>
</evidence>
<keyword evidence="6 8" id="KW-1133">Transmembrane helix</keyword>
<organism evidence="10 11">
    <name type="scientific">Fimbriiglobus ruber</name>
    <dbReference type="NCBI Taxonomy" id="1908690"/>
    <lineage>
        <taxon>Bacteria</taxon>
        <taxon>Pseudomonadati</taxon>
        <taxon>Planctomycetota</taxon>
        <taxon>Planctomycetia</taxon>
        <taxon>Gemmatales</taxon>
        <taxon>Gemmataceae</taxon>
        <taxon>Fimbriiglobus</taxon>
    </lineage>
</organism>
<dbReference type="PANTHER" id="PTHR22911:SF137">
    <property type="entry name" value="SOLUTE CARRIER FAMILY 35 MEMBER G2-RELATED"/>
    <property type="match status" value="1"/>
</dbReference>
<evidence type="ECO:0000256" key="1">
    <source>
        <dbReference type="ARBA" id="ARBA00004651"/>
    </source>
</evidence>
<reference evidence="11" key="1">
    <citation type="submission" date="2017-06" db="EMBL/GenBank/DDBJ databases">
        <title>Genome analysis of Fimbriiglobus ruber SP5, the first member of the order Planctomycetales with confirmed chitinolytic capability.</title>
        <authorList>
            <person name="Ravin N.V."/>
            <person name="Rakitin A.L."/>
            <person name="Ivanova A.A."/>
            <person name="Beletsky A.V."/>
            <person name="Kulichevskaya I.S."/>
            <person name="Mardanov A.V."/>
            <person name="Dedysh S.N."/>
        </authorList>
    </citation>
    <scope>NUCLEOTIDE SEQUENCE [LARGE SCALE GENOMIC DNA]</scope>
    <source>
        <strain evidence="11">SP5</strain>
    </source>
</reference>
<dbReference type="PANTHER" id="PTHR22911">
    <property type="entry name" value="ACYL-MALONYL CONDENSING ENZYME-RELATED"/>
    <property type="match status" value="1"/>
</dbReference>
<feature type="domain" description="EamA" evidence="9">
    <location>
        <begin position="11"/>
        <end position="145"/>
    </location>
</feature>
<dbReference type="SUPFAM" id="SSF103481">
    <property type="entry name" value="Multidrug resistance efflux transporter EmrE"/>
    <property type="match status" value="2"/>
</dbReference>
<name>A0A225DJF6_9BACT</name>
<dbReference type="AlphaFoldDB" id="A0A225DJF6"/>
<comment type="caution">
    <text evidence="10">The sequence shown here is derived from an EMBL/GenBank/DDBJ whole genome shotgun (WGS) entry which is preliminary data.</text>
</comment>
<evidence type="ECO:0000256" key="6">
    <source>
        <dbReference type="ARBA" id="ARBA00022989"/>
    </source>
</evidence>
<dbReference type="InterPro" id="IPR000620">
    <property type="entry name" value="EamA_dom"/>
</dbReference>
<dbReference type="NCBIfam" id="TIGR00688">
    <property type="entry name" value="rarD"/>
    <property type="match status" value="1"/>
</dbReference>
<keyword evidence="4" id="KW-1003">Cell membrane</keyword>
<dbReference type="RefSeq" id="WP_161967991.1">
    <property type="nucleotide sequence ID" value="NZ_NIDE01000017.1"/>
</dbReference>
<dbReference type="GO" id="GO:0005886">
    <property type="term" value="C:plasma membrane"/>
    <property type="evidence" value="ECO:0007669"/>
    <property type="project" value="UniProtKB-SubCell"/>
</dbReference>
<dbReference type="InterPro" id="IPR037185">
    <property type="entry name" value="EmrE-like"/>
</dbReference>
<evidence type="ECO:0000256" key="2">
    <source>
        <dbReference type="ARBA" id="ARBA00007362"/>
    </source>
</evidence>
<feature type="transmembrane region" description="Helical" evidence="8">
    <location>
        <begin position="107"/>
        <end position="124"/>
    </location>
</feature>
<dbReference type="InterPro" id="IPR004626">
    <property type="entry name" value="RarD"/>
</dbReference>
<proteinExistence type="inferred from homology"/>
<accession>A0A225DJF6</accession>
<keyword evidence="11" id="KW-1185">Reference proteome</keyword>
<comment type="subcellular location">
    <subcellularLocation>
        <location evidence="1">Cell membrane</location>
        <topology evidence="1">Multi-pass membrane protein</topology>
    </subcellularLocation>
</comment>
<feature type="transmembrane region" description="Helical" evidence="8">
    <location>
        <begin position="42"/>
        <end position="63"/>
    </location>
</feature>
<feature type="transmembrane region" description="Helical" evidence="8">
    <location>
        <begin position="131"/>
        <end position="148"/>
    </location>
</feature>
<feature type="transmembrane region" description="Helical" evidence="8">
    <location>
        <begin position="214"/>
        <end position="234"/>
    </location>
</feature>
<feature type="transmembrane region" description="Helical" evidence="8">
    <location>
        <begin position="273"/>
        <end position="291"/>
    </location>
</feature>
<feature type="transmembrane region" description="Helical" evidence="8">
    <location>
        <begin position="75"/>
        <end position="95"/>
    </location>
</feature>
<comment type="similarity">
    <text evidence="2">Belongs to the EamA transporter family.</text>
</comment>
<protein>
    <submittedName>
        <fullName evidence="10">Protein rarD</fullName>
    </submittedName>
</protein>
<feature type="transmembrane region" description="Helical" evidence="8">
    <location>
        <begin position="12"/>
        <end position="30"/>
    </location>
</feature>
<gene>
    <name evidence="10" type="ORF">FRUB_09088</name>
</gene>
<evidence type="ECO:0000256" key="4">
    <source>
        <dbReference type="ARBA" id="ARBA00022475"/>
    </source>
</evidence>
<dbReference type="EMBL" id="NIDE01000017">
    <property type="protein sequence ID" value="OWK36525.1"/>
    <property type="molecule type" value="Genomic_DNA"/>
</dbReference>
<evidence type="ECO:0000313" key="10">
    <source>
        <dbReference type="EMBL" id="OWK36525.1"/>
    </source>
</evidence>
<keyword evidence="5 8" id="KW-0812">Transmembrane</keyword>
<evidence type="ECO:0000259" key="9">
    <source>
        <dbReference type="Pfam" id="PF00892"/>
    </source>
</evidence>
<dbReference type="Proteomes" id="UP000214646">
    <property type="component" value="Unassembled WGS sequence"/>
</dbReference>
<keyword evidence="7 8" id="KW-0472">Membrane</keyword>
<evidence type="ECO:0000256" key="7">
    <source>
        <dbReference type="ARBA" id="ARBA00023136"/>
    </source>
</evidence>
<dbReference type="Pfam" id="PF00892">
    <property type="entry name" value="EamA"/>
    <property type="match status" value="1"/>
</dbReference>